<evidence type="ECO:0000256" key="2">
    <source>
        <dbReference type="ARBA" id="ARBA00022670"/>
    </source>
</evidence>
<accession>A0ABR8U7F3</accession>
<dbReference type="InterPro" id="IPR001478">
    <property type="entry name" value="PDZ"/>
</dbReference>
<evidence type="ECO:0000256" key="3">
    <source>
        <dbReference type="ARBA" id="ARBA00022801"/>
    </source>
</evidence>
<keyword evidence="3" id="KW-0378">Hydrolase</keyword>
<organism evidence="6 7">
    <name type="scientific">Sporosarcina quadrami</name>
    <dbReference type="NCBI Taxonomy" id="2762234"/>
    <lineage>
        <taxon>Bacteria</taxon>
        <taxon>Bacillati</taxon>
        <taxon>Bacillota</taxon>
        <taxon>Bacilli</taxon>
        <taxon>Bacillales</taxon>
        <taxon>Caryophanaceae</taxon>
        <taxon>Sporosarcina</taxon>
    </lineage>
</organism>
<dbReference type="InterPro" id="IPR051201">
    <property type="entry name" value="Chloro_Bact_Ser_Proteases"/>
</dbReference>
<proteinExistence type="inferred from homology"/>
<dbReference type="Gene3D" id="2.40.10.10">
    <property type="entry name" value="Trypsin-like serine proteases"/>
    <property type="match status" value="2"/>
</dbReference>
<dbReference type="InterPro" id="IPR009003">
    <property type="entry name" value="Peptidase_S1_PA"/>
</dbReference>
<dbReference type="Gene3D" id="2.30.42.10">
    <property type="match status" value="1"/>
</dbReference>
<dbReference type="InterPro" id="IPR043504">
    <property type="entry name" value="Peptidase_S1_PA_chymotrypsin"/>
</dbReference>
<reference evidence="6 7" key="1">
    <citation type="submission" date="2020-08" db="EMBL/GenBank/DDBJ databases">
        <title>A Genomic Blueprint of the Chicken Gut Microbiome.</title>
        <authorList>
            <person name="Gilroy R."/>
            <person name="Ravi A."/>
            <person name="Getino M."/>
            <person name="Pursley I."/>
            <person name="Horton D.L."/>
            <person name="Alikhan N.-F."/>
            <person name="Baker D."/>
            <person name="Gharbi K."/>
            <person name="Hall N."/>
            <person name="Watson M."/>
            <person name="Adriaenssens E.M."/>
            <person name="Foster-Nyarko E."/>
            <person name="Jarju S."/>
            <person name="Secka A."/>
            <person name="Antonio M."/>
            <person name="Oren A."/>
            <person name="Chaudhuri R."/>
            <person name="La Ragione R.M."/>
            <person name="Hildebrand F."/>
            <person name="Pallen M.J."/>
        </authorList>
    </citation>
    <scope>NUCLEOTIDE SEQUENCE [LARGE SCALE GENOMIC DNA]</scope>
    <source>
        <strain evidence="6 7">Sa2YVA2</strain>
    </source>
</reference>
<comment type="similarity">
    <text evidence="1">Belongs to the peptidase S1C family.</text>
</comment>
<dbReference type="Pfam" id="PF13365">
    <property type="entry name" value="Trypsin_2"/>
    <property type="match status" value="1"/>
</dbReference>
<evidence type="ECO:0000313" key="6">
    <source>
        <dbReference type="EMBL" id="MBD7983962.1"/>
    </source>
</evidence>
<keyword evidence="2" id="KW-0645">Protease</keyword>
<dbReference type="SUPFAM" id="SSF50494">
    <property type="entry name" value="Trypsin-like serine proteases"/>
    <property type="match status" value="1"/>
</dbReference>
<dbReference type="EMBL" id="JACSQN010000004">
    <property type="protein sequence ID" value="MBD7983962.1"/>
    <property type="molecule type" value="Genomic_DNA"/>
</dbReference>
<sequence>MFIIHSYLRNNLFIISQYTKHTNYTRGVLFMANLATRIVSMVGAGALGSALTLGVVTNTDLLQPTAAPQETPTNVTSQNIVQTSATKQPQTLSDMVAHASKAIVGVSNLKDTGNRFAGNSSLQEYGTGSGVIYKIDGDHAYIVTNNHVIEGSQKVEVTLHDGEKAEAELIGSDALTDLAVLKVSSKGIDTALEFGDSDKLRAGDSVVAIGNPLSLDFSGTVTQGIISAPSRSIDVQTTAGNWQMNVIQTDAAINPGNSGGALINLDGELIGINSLKIKESGVEGLGFAIPSNDVVPLVDQITEKGKIERPYIGIGLADLADVPYMYVQHLPQEVKGGVIVTSIDPLSAAAKAGLKEQDVITAINDTEIKDSMELRQFLYSKLKIGDKAKFTVYTGSEKRSVELTLTSNSPAK</sequence>
<dbReference type="Proteomes" id="UP000626786">
    <property type="component" value="Unassembled WGS sequence"/>
</dbReference>
<dbReference type="SMART" id="SM00228">
    <property type="entry name" value="PDZ"/>
    <property type="match status" value="1"/>
</dbReference>
<evidence type="ECO:0000256" key="4">
    <source>
        <dbReference type="ARBA" id="ARBA00022825"/>
    </source>
</evidence>
<dbReference type="InterPro" id="IPR001940">
    <property type="entry name" value="Peptidase_S1C"/>
</dbReference>
<dbReference type="InterPro" id="IPR036034">
    <property type="entry name" value="PDZ_sf"/>
</dbReference>
<keyword evidence="4" id="KW-0720">Serine protease</keyword>
<dbReference type="PANTHER" id="PTHR43343:SF3">
    <property type="entry name" value="PROTEASE DO-LIKE 8, CHLOROPLASTIC"/>
    <property type="match status" value="1"/>
</dbReference>
<dbReference type="PANTHER" id="PTHR43343">
    <property type="entry name" value="PEPTIDASE S12"/>
    <property type="match status" value="1"/>
</dbReference>
<evidence type="ECO:0000313" key="7">
    <source>
        <dbReference type="Proteomes" id="UP000626786"/>
    </source>
</evidence>
<name>A0ABR8U7F3_9BACL</name>
<keyword evidence="7" id="KW-1185">Reference proteome</keyword>
<feature type="domain" description="PDZ" evidence="5">
    <location>
        <begin position="303"/>
        <end position="370"/>
    </location>
</feature>
<dbReference type="PRINTS" id="PR00834">
    <property type="entry name" value="PROTEASES2C"/>
</dbReference>
<dbReference type="Pfam" id="PF13180">
    <property type="entry name" value="PDZ_2"/>
    <property type="match status" value="1"/>
</dbReference>
<dbReference type="PROSITE" id="PS50106">
    <property type="entry name" value="PDZ"/>
    <property type="match status" value="1"/>
</dbReference>
<comment type="caution">
    <text evidence="6">The sequence shown here is derived from an EMBL/GenBank/DDBJ whole genome shotgun (WGS) entry which is preliminary data.</text>
</comment>
<protein>
    <submittedName>
        <fullName evidence="6">Trypsin-like peptidase domain-containing protein</fullName>
    </submittedName>
</protein>
<dbReference type="SUPFAM" id="SSF50156">
    <property type="entry name" value="PDZ domain-like"/>
    <property type="match status" value="1"/>
</dbReference>
<gene>
    <name evidence="6" type="ORF">H9649_05180</name>
</gene>
<evidence type="ECO:0000259" key="5">
    <source>
        <dbReference type="PROSITE" id="PS50106"/>
    </source>
</evidence>
<evidence type="ECO:0000256" key="1">
    <source>
        <dbReference type="ARBA" id="ARBA00010541"/>
    </source>
</evidence>